<dbReference type="InterPro" id="IPR052794">
    <property type="entry name" value="Mito_Ser_Protease_LACTB"/>
</dbReference>
<dbReference type="Pfam" id="PF00144">
    <property type="entry name" value="Beta-lactamase"/>
    <property type="match status" value="1"/>
</dbReference>
<dbReference type="Gene3D" id="3.40.710.10">
    <property type="entry name" value="DD-peptidase/beta-lactamase superfamily"/>
    <property type="match status" value="1"/>
</dbReference>
<evidence type="ECO:0000313" key="3">
    <source>
        <dbReference type="Proteomes" id="UP001174839"/>
    </source>
</evidence>
<dbReference type="PANTHER" id="PTHR46520:SF1">
    <property type="entry name" value="SERINE BETA-LACTAMASE-LIKE PROTEIN LACTB, MITOCHONDRIAL"/>
    <property type="match status" value="1"/>
</dbReference>
<keyword evidence="3" id="KW-1185">Reference proteome</keyword>
<sequence length="360" mass="38858">MRTPWNILRSILDIGKSDPSPSGTSGLELADALLSDLIAREKVPGLSIKALLKGKEWFSGGYGYADLGEQTGVDPEASIFRIASISKPITSCALASLVSDGILDLQEDIRVFVPEFPVSHGRVTLEQLASHTAGIRSYKGKEFALNKPMSISDSLELFIGDPLEFTPGKGYNYTSFDFVLLALAMERAVGKPFHELVLERVLDPLQMEATVVENPGAPLADQVTFYSRTPRGFRESVPVDTRFKLAGGGYLSTVSDVCRLGLGCLDGRAIPKVLESDFLTAMEVDGTSTFYGLGWEVSSDAKGRNFYGHTGNAIGAYSNFKVFPKEQLVLGILINASVPEVQPILDAVIEALHQSIPPNG</sequence>
<protein>
    <submittedName>
        <fullName evidence="2">Serine hydrolase domain-containing protein</fullName>
        <ecNumber evidence="2">3.1.1.103</ecNumber>
    </submittedName>
</protein>
<proteinExistence type="predicted"/>
<evidence type="ECO:0000313" key="2">
    <source>
        <dbReference type="EMBL" id="MDM9632502.1"/>
    </source>
</evidence>
<accession>A0ABT7WHV7</accession>
<organism evidence="2 3">
    <name type="scientific">Robiginitalea aurantiaca</name>
    <dbReference type="NCBI Taxonomy" id="3056915"/>
    <lineage>
        <taxon>Bacteria</taxon>
        <taxon>Pseudomonadati</taxon>
        <taxon>Bacteroidota</taxon>
        <taxon>Flavobacteriia</taxon>
        <taxon>Flavobacteriales</taxon>
        <taxon>Flavobacteriaceae</taxon>
        <taxon>Robiginitalea</taxon>
    </lineage>
</organism>
<dbReference type="InterPro" id="IPR001466">
    <property type="entry name" value="Beta-lactam-related"/>
</dbReference>
<feature type="domain" description="Beta-lactamase-related" evidence="1">
    <location>
        <begin position="31"/>
        <end position="346"/>
    </location>
</feature>
<dbReference type="RefSeq" id="WP_289725864.1">
    <property type="nucleotide sequence ID" value="NZ_JAUDUY010000010.1"/>
</dbReference>
<dbReference type="Proteomes" id="UP001174839">
    <property type="component" value="Unassembled WGS sequence"/>
</dbReference>
<dbReference type="InterPro" id="IPR012338">
    <property type="entry name" value="Beta-lactam/transpept-like"/>
</dbReference>
<evidence type="ECO:0000259" key="1">
    <source>
        <dbReference type="Pfam" id="PF00144"/>
    </source>
</evidence>
<keyword evidence="2" id="KW-0378">Hydrolase</keyword>
<dbReference type="SUPFAM" id="SSF56601">
    <property type="entry name" value="beta-lactamase/transpeptidase-like"/>
    <property type="match status" value="1"/>
</dbReference>
<dbReference type="EMBL" id="JAUDUY010000010">
    <property type="protein sequence ID" value="MDM9632502.1"/>
    <property type="molecule type" value="Genomic_DNA"/>
</dbReference>
<dbReference type="PANTHER" id="PTHR46520">
    <property type="entry name" value="SERINE BETA-LACTAMASE-LIKE PROTEIN LACTB, MITOCHONDRIAL"/>
    <property type="match status" value="1"/>
</dbReference>
<name>A0ABT7WHV7_9FLAO</name>
<gene>
    <name evidence="2" type="ORF">QU605_13575</name>
</gene>
<dbReference type="GO" id="GO:0016787">
    <property type="term" value="F:hydrolase activity"/>
    <property type="evidence" value="ECO:0007669"/>
    <property type="project" value="UniProtKB-KW"/>
</dbReference>
<dbReference type="EC" id="3.1.1.103" evidence="2"/>
<reference evidence="2" key="1">
    <citation type="submission" date="2023-06" db="EMBL/GenBank/DDBJ databases">
        <title>Robiginitalea aurantiacus sp. nov. and Algoriphagus sediminis sp. nov., isolated from coastal sediment.</title>
        <authorList>
            <person name="Zhou Z.Y."/>
            <person name="An J."/>
            <person name="Jia Y.W."/>
            <person name="Du Z.J."/>
        </authorList>
    </citation>
    <scope>NUCLEOTIDE SEQUENCE</scope>
    <source>
        <strain evidence="2">M39</strain>
    </source>
</reference>
<comment type="caution">
    <text evidence="2">The sequence shown here is derived from an EMBL/GenBank/DDBJ whole genome shotgun (WGS) entry which is preliminary data.</text>
</comment>